<keyword evidence="2" id="KW-1185">Reference proteome</keyword>
<comment type="caution">
    <text evidence="1">The sequence shown here is derived from an EMBL/GenBank/DDBJ whole genome shotgun (WGS) entry which is preliminary data.</text>
</comment>
<evidence type="ECO:0000313" key="1">
    <source>
        <dbReference type="EMBL" id="MFC6440110.1"/>
    </source>
</evidence>
<evidence type="ECO:0000313" key="2">
    <source>
        <dbReference type="Proteomes" id="UP001596364"/>
    </source>
</evidence>
<dbReference type="RefSeq" id="WP_131256994.1">
    <property type="nucleotide sequence ID" value="NZ_JBHSUS010000001.1"/>
</dbReference>
<gene>
    <name evidence="1" type="ORF">ACFP85_08125</name>
</gene>
<reference evidence="2" key="1">
    <citation type="journal article" date="2019" name="Int. J. Syst. Evol. Microbiol.">
        <title>The Global Catalogue of Microorganisms (GCM) 10K type strain sequencing project: providing services to taxonomists for standard genome sequencing and annotation.</title>
        <authorList>
            <consortium name="The Broad Institute Genomics Platform"/>
            <consortium name="The Broad Institute Genome Sequencing Center for Infectious Disease"/>
            <person name="Wu L."/>
            <person name="Ma J."/>
        </authorList>
    </citation>
    <scope>NUCLEOTIDE SEQUENCE [LARGE SCALE GENOMIC DNA]</scope>
    <source>
        <strain evidence="2">CGMCC 1.16031</strain>
    </source>
</reference>
<sequence length="128" mass="14320">MVNKIPHGTYTLALQGQMVVCDYAGSFNLAGVEALIRDVLALTQHLPRWVLFQRPEPSAAVTFDAVEPMMNGYLAFQQAGCLAVAIVERSFFVHAGKPYRPAALTLEIRIKPDEDELLLWLQEQLHVK</sequence>
<proteinExistence type="predicted"/>
<protein>
    <submittedName>
        <fullName evidence="1">Uncharacterized protein</fullName>
    </submittedName>
</protein>
<organism evidence="1 2">
    <name type="scientific">Pseudobowmanella zhangzhouensis</name>
    <dbReference type="NCBI Taxonomy" id="1537679"/>
    <lineage>
        <taxon>Bacteria</taxon>
        <taxon>Pseudomonadati</taxon>
        <taxon>Pseudomonadota</taxon>
        <taxon>Gammaproteobacteria</taxon>
        <taxon>Alteromonadales</taxon>
        <taxon>Alteromonadaceae</taxon>
    </lineage>
</organism>
<name>A0ABW1XLH1_9ALTE</name>
<dbReference type="Proteomes" id="UP001596364">
    <property type="component" value="Unassembled WGS sequence"/>
</dbReference>
<accession>A0ABW1XLH1</accession>
<dbReference type="EMBL" id="JBHSUS010000001">
    <property type="protein sequence ID" value="MFC6440110.1"/>
    <property type="molecule type" value="Genomic_DNA"/>
</dbReference>